<organism evidence="1 2">
    <name type="scientific">Frondihabitans peucedani</name>
    <dbReference type="NCBI Taxonomy" id="598626"/>
    <lineage>
        <taxon>Bacteria</taxon>
        <taxon>Bacillati</taxon>
        <taxon>Actinomycetota</taxon>
        <taxon>Actinomycetes</taxon>
        <taxon>Micrococcales</taxon>
        <taxon>Microbacteriaceae</taxon>
        <taxon>Frondihabitans</taxon>
    </lineage>
</organism>
<reference evidence="2" key="1">
    <citation type="journal article" date="2019" name="Int. J. Syst. Evol. Microbiol.">
        <title>The Global Catalogue of Microorganisms (GCM) 10K type strain sequencing project: providing services to taxonomists for standard genome sequencing and annotation.</title>
        <authorList>
            <consortium name="The Broad Institute Genomics Platform"/>
            <consortium name="The Broad Institute Genome Sequencing Center for Infectious Disease"/>
            <person name="Wu L."/>
            <person name="Ma J."/>
        </authorList>
    </citation>
    <scope>NUCLEOTIDE SEQUENCE [LARGE SCALE GENOMIC DNA]</scope>
    <source>
        <strain evidence="2">JCM 17442</strain>
    </source>
</reference>
<evidence type="ECO:0000313" key="1">
    <source>
        <dbReference type="EMBL" id="GAA4267415.1"/>
    </source>
</evidence>
<dbReference type="EMBL" id="BAABAU010000004">
    <property type="protein sequence ID" value="GAA4267415.1"/>
    <property type="molecule type" value="Genomic_DNA"/>
</dbReference>
<proteinExistence type="predicted"/>
<accession>A0ABP8E5Z5</accession>
<evidence type="ECO:0000313" key="2">
    <source>
        <dbReference type="Proteomes" id="UP001501594"/>
    </source>
</evidence>
<name>A0ABP8E5Z5_9MICO</name>
<dbReference type="Proteomes" id="UP001501594">
    <property type="component" value="Unassembled WGS sequence"/>
</dbReference>
<sequence>MHAYAIYSDGAGTLLHEDRTSTSQARIVRQLEEGVPDGMSVAGIVFTDEVRAFRIVAEA</sequence>
<protein>
    <submittedName>
        <fullName evidence="1">Uncharacterized protein</fullName>
    </submittedName>
</protein>
<keyword evidence="2" id="KW-1185">Reference proteome</keyword>
<gene>
    <name evidence="1" type="ORF">GCM10022256_30270</name>
</gene>
<comment type="caution">
    <text evidence="1">The sequence shown here is derived from an EMBL/GenBank/DDBJ whole genome shotgun (WGS) entry which is preliminary data.</text>
</comment>